<dbReference type="SUPFAM" id="SSF56281">
    <property type="entry name" value="Metallo-hydrolase/oxidoreductase"/>
    <property type="match status" value="1"/>
</dbReference>
<evidence type="ECO:0000313" key="2">
    <source>
        <dbReference type="EMBL" id="KNE62929.1"/>
    </source>
</evidence>
<accession>A0A0L0SKJ1</accession>
<name>A0A0L0SKJ1_ALLM3</name>
<evidence type="ECO:0000259" key="1">
    <source>
        <dbReference type="SMART" id="SM00849"/>
    </source>
</evidence>
<dbReference type="Pfam" id="PF00753">
    <property type="entry name" value="Lactamase_B"/>
    <property type="match status" value="1"/>
</dbReference>
<dbReference type="OMA" id="CFYHEED"/>
<organism evidence="2 3">
    <name type="scientific">Allomyces macrogynus (strain ATCC 38327)</name>
    <name type="common">Allomyces javanicus var. macrogynus</name>
    <dbReference type="NCBI Taxonomy" id="578462"/>
    <lineage>
        <taxon>Eukaryota</taxon>
        <taxon>Fungi</taxon>
        <taxon>Fungi incertae sedis</taxon>
        <taxon>Blastocladiomycota</taxon>
        <taxon>Blastocladiomycetes</taxon>
        <taxon>Blastocladiales</taxon>
        <taxon>Blastocladiaceae</taxon>
        <taxon>Allomyces</taxon>
    </lineage>
</organism>
<reference evidence="2 3" key="1">
    <citation type="submission" date="2009-11" db="EMBL/GenBank/DDBJ databases">
        <title>Annotation of Allomyces macrogynus ATCC 38327.</title>
        <authorList>
            <consortium name="The Broad Institute Genome Sequencing Platform"/>
            <person name="Russ C."/>
            <person name="Cuomo C."/>
            <person name="Burger G."/>
            <person name="Gray M.W."/>
            <person name="Holland P.W.H."/>
            <person name="King N."/>
            <person name="Lang F.B.F."/>
            <person name="Roger A.J."/>
            <person name="Ruiz-Trillo I."/>
            <person name="Young S.K."/>
            <person name="Zeng Q."/>
            <person name="Gargeya S."/>
            <person name="Fitzgerald M."/>
            <person name="Haas B."/>
            <person name="Abouelleil A."/>
            <person name="Alvarado L."/>
            <person name="Arachchi H.M."/>
            <person name="Berlin A."/>
            <person name="Chapman S.B."/>
            <person name="Gearin G."/>
            <person name="Goldberg J."/>
            <person name="Griggs A."/>
            <person name="Gujja S."/>
            <person name="Hansen M."/>
            <person name="Heiman D."/>
            <person name="Howarth C."/>
            <person name="Larimer J."/>
            <person name="Lui A."/>
            <person name="MacDonald P.J.P."/>
            <person name="McCowen C."/>
            <person name="Montmayeur A."/>
            <person name="Murphy C."/>
            <person name="Neiman D."/>
            <person name="Pearson M."/>
            <person name="Priest M."/>
            <person name="Roberts A."/>
            <person name="Saif S."/>
            <person name="Shea T."/>
            <person name="Sisk P."/>
            <person name="Stolte C."/>
            <person name="Sykes S."/>
            <person name="Wortman J."/>
            <person name="Nusbaum C."/>
            <person name="Birren B."/>
        </authorList>
    </citation>
    <scope>NUCLEOTIDE SEQUENCE [LARGE SCALE GENOMIC DNA]</scope>
    <source>
        <strain evidence="2 3">ATCC 38327</strain>
    </source>
</reference>
<dbReference type="InterPro" id="IPR050855">
    <property type="entry name" value="NDM-1-like"/>
</dbReference>
<keyword evidence="3" id="KW-1185">Reference proteome</keyword>
<dbReference type="Gene3D" id="3.60.15.10">
    <property type="entry name" value="Ribonuclease Z/Hydroxyacylglutathione hydrolase-like"/>
    <property type="match status" value="1"/>
</dbReference>
<gene>
    <name evidence="2" type="ORF">AMAG_08105</name>
</gene>
<reference evidence="3" key="2">
    <citation type="submission" date="2009-11" db="EMBL/GenBank/DDBJ databases">
        <title>The Genome Sequence of Allomyces macrogynus strain ATCC 38327.</title>
        <authorList>
            <consortium name="The Broad Institute Genome Sequencing Platform"/>
            <person name="Russ C."/>
            <person name="Cuomo C."/>
            <person name="Shea T."/>
            <person name="Young S.K."/>
            <person name="Zeng Q."/>
            <person name="Koehrsen M."/>
            <person name="Haas B."/>
            <person name="Borodovsky M."/>
            <person name="Guigo R."/>
            <person name="Alvarado L."/>
            <person name="Berlin A."/>
            <person name="Borenstein D."/>
            <person name="Chen Z."/>
            <person name="Engels R."/>
            <person name="Freedman E."/>
            <person name="Gellesch M."/>
            <person name="Goldberg J."/>
            <person name="Griggs A."/>
            <person name="Gujja S."/>
            <person name="Heiman D."/>
            <person name="Hepburn T."/>
            <person name="Howarth C."/>
            <person name="Jen D."/>
            <person name="Larson L."/>
            <person name="Lewis B."/>
            <person name="Mehta T."/>
            <person name="Park D."/>
            <person name="Pearson M."/>
            <person name="Roberts A."/>
            <person name="Saif S."/>
            <person name="Shenoy N."/>
            <person name="Sisk P."/>
            <person name="Stolte C."/>
            <person name="Sykes S."/>
            <person name="Walk T."/>
            <person name="White J."/>
            <person name="Yandava C."/>
            <person name="Burger G."/>
            <person name="Gray M.W."/>
            <person name="Holland P.W.H."/>
            <person name="King N."/>
            <person name="Lang F.B.F."/>
            <person name="Roger A.J."/>
            <person name="Ruiz-Trillo I."/>
            <person name="Lander E."/>
            <person name="Nusbaum C."/>
        </authorList>
    </citation>
    <scope>NUCLEOTIDE SEQUENCE [LARGE SCALE GENOMIC DNA]</scope>
    <source>
        <strain evidence="3">ATCC 38327</strain>
    </source>
</reference>
<dbReference type="EMBL" id="GG745341">
    <property type="protein sequence ID" value="KNE62929.1"/>
    <property type="molecule type" value="Genomic_DNA"/>
</dbReference>
<dbReference type="VEuPathDB" id="FungiDB:AMAG_08105"/>
<dbReference type="InterPro" id="IPR001279">
    <property type="entry name" value="Metallo-B-lactamas"/>
</dbReference>
<protein>
    <recommendedName>
        <fullName evidence="1">Metallo-beta-lactamase domain-containing protein</fullName>
    </recommendedName>
</protein>
<dbReference type="eggNOG" id="ENOG502SBBP">
    <property type="taxonomic scope" value="Eukaryota"/>
</dbReference>
<dbReference type="PANTHER" id="PTHR42951:SF17">
    <property type="entry name" value="METALLO-BETA-LACTAMASE DOMAIN-CONTAINING PROTEIN"/>
    <property type="match status" value="1"/>
</dbReference>
<dbReference type="Proteomes" id="UP000054350">
    <property type="component" value="Unassembled WGS sequence"/>
</dbReference>
<evidence type="ECO:0000313" key="3">
    <source>
        <dbReference type="Proteomes" id="UP000054350"/>
    </source>
</evidence>
<dbReference type="PANTHER" id="PTHR42951">
    <property type="entry name" value="METALLO-BETA-LACTAMASE DOMAIN-CONTAINING"/>
    <property type="match status" value="1"/>
</dbReference>
<sequence length="287" mass="30484">MSTPLAFGPLQYDSPVADPPVLYACTVHWHVSRFAAPVPCRTFLVRHGSARWSLIDAGCPGCEAALVDAVQSAIGSDGELAYIFLTHGHLDHTAATNDLLARFPTAKVVAHAREVPYLTGELRYSRTRGSGLLYNITKYLMFESTVRVSRDRIVAVRGDGDEATESTAENVLPCDELQAETGICVLATPGHTPGHAAYLHVPSRAVFTGDAFMNLVPMFGRSPAITAPLALSTVSPSSARASIRSLLKRHDWTRAFPAHDAGAITTQGGDMGCGGVSKDALAVAFPG</sequence>
<feature type="domain" description="Metallo-beta-lactamase" evidence="1">
    <location>
        <begin position="39"/>
        <end position="259"/>
    </location>
</feature>
<dbReference type="AlphaFoldDB" id="A0A0L0SKJ1"/>
<dbReference type="SMART" id="SM00849">
    <property type="entry name" value="Lactamase_B"/>
    <property type="match status" value="1"/>
</dbReference>
<dbReference type="OrthoDB" id="515692at2759"/>
<dbReference type="STRING" id="578462.A0A0L0SKJ1"/>
<proteinExistence type="predicted"/>
<dbReference type="InterPro" id="IPR036866">
    <property type="entry name" value="RibonucZ/Hydroxyglut_hydro"/>
</dbReference>